<gene>
    <name evidence="1" type="ORF">HA49_07425</name>
</gene>
<name>A0A095VKI8_9GAMM</name>
<comment type="caution">
    <text evidence="1">The sequence shown here is derived from an EMBL/GenBank/DDBJ whole genome shotgun (WGS) entry which is preliminary data.</text>
</comment>
<protein>
    <submittedName>
        <fullName evidence="1">Uncharacterized protein</fullName>
    </submittedName>
</protein>
<evidence type="ECO:0000313" key="2">
    <source>
        <dbReference type="Proteomes" id="UP000029577"/>
    </source>
</evidence>
<dbReference type="Pfam" id="PF24389">
    <property type="entry name" value="ORC-CDC6-like"/>
    <property type="match status" value="1"/>
</dbReference>
<dbReference type="OrthoDB" id="271711at2"/>
<dbReference type="Proteomes" id="UP000029577">
    <property type="component" value="Unassembled WGS sequence"/>
</dbReference>
<proteinExistence type="predicted"/>
<dbReference type="AlphaFoldDB" id="A0A095VKI8"/>
<dbReference type="RefSeq" id="WP_038018432.1">
    <property type="nucleotide sequence ID" value="NZ_JPKR02000004.1"/>
</dbReference>
<sequence>MSYSSSEAITKINKSLGLYKAEWLNEAIFDLFNEPVYFDELKTHRPCLLIGGRGTGKTTVLRGLSYEGQYASLSTDKNKIADWPFYGMYYRVNTNRVTAFRGPEIDESSWTRYFSHYVNLTFCKQILDFIKWYKAVTKCNVELNKTSIKMVCLSLGINEVLTLEELSEELEYSIIEFEISVNSIIDTPPKNLSILSAPIDLLTKSLCSLSIFRGKQFYFLIDEFENFEDYQQIILNTIIKHSNNYYTFKIGVRELGWRQRGTLNANESLISPADYARISISERLQKNNFEFFAKKVITDRLKKEFIEVDEKFIDPTLLLTSISEREEAEILVGPDDYNKTLDNLSTIVSKKDLSKISTIERGMLGFLKYLSPDDDTYALKEYAFKYLRDPSLLRNEINNHFYAYLFTLKRGKTGVRKFYCGWDVYLLLANGNIRYLIELVHAAFINHIESDGILFEPISPKIQTDAATQIGKKNLSELEGLSVDGAKLTKLVLSLGRIFQVMASGGKGHSPEVNQFHIKSDSTSSEYNEAVKNILKQAVMHLALERTPGNKLIQSQEIQEYDYRLHPIFSPFFNFSHRKKRKFPLDENQFINLIDNPAPTIKAVLKKRNISDDESLPDQLNLFGSFYAG</sequence>
<dbReference type="eggNOG" id="ENOG5030XFA">
    <property type="taxonomic scope" value="Bacteria"/>
</dbReference>
<organism evidence="1 2">
    <name type="scientific">Tatumella morbirosei</name>
    <dbReference type="NCBI Taxonomy" id="642227"/>
    <lineage>
        <taxon>Bacteria</taxon>
        <taxon>Pseudomonadati</taxon>
        <taxon>Pseudomonadota</taxon>
        <taxon>Gammaproteobacteria</taxon>
        <taxon>Enterobacterales</taxon>
        <taxon>Erwiniaceae</taxon>
        <taxon>Tatumella</taxon>
    </lineage>
</organism>
<evidence type="ECO:0000313" key="1">
    <source>
        <dbReference type="EMBL" id="KGD75090.1"/>
    </source>
</evidence>
<dbReference type="STRING" id="642227.HA49_07425"/>
<dbReference type="InterPro" id="IPR056955">
    <property type="entry name" value="ORC-CDC6-like"/>
</dbReference>
<dbReference type="SUPFAM" id="SSF52540">
    <property type="entry name" value="P-loop containing nucleoside triphosphate hydrolases"/>
    <property type="match status" value="1"/>
</dbReference>
<dbReference type="InterPro" id="IPR027417">
    <property type="entry name" value="P-loop_NTPase"/>
</dbReference>
<dbReference type="EMBL" id="JPKR02000004">
    <property type="protein sequence ID" value="KGD75090.1"/>
    <property type="molecule type" value="Genomic_DNA"/>
</dbReference>
<reference evidence="1" key="1">
    <citation type="submission" date="2014-12" db="EMBL/GenBank/DDBJ databases">
        <title>The draft genome of the Tatumella morbirosei type strain, LMG23360T isolated from pineapple rot.</title>
        <authorList>
            <person name="Smits T.H."/>
            <person name="Palmer M."/>
            <person name="Venter S.N."/>
            <person name="Duffy B."/>
            <person name="Steenkamp E.T."/>
            <person name="Chan W.Y."/>
            <person name="Coutinho T.A."/>
            <person name="Coetzee M.P."/>
            <person name="De Maayer P."/>
        </authorList>
    </citation>
    <scope>NUCLEOTIDE SEQUENCE [LARGE SCALE GENOMIC DNA]</scope>
    <source>
        <strain evidence="1">LMG 23360</strain>
    </source>
</reference>
<accession>A0A095VKI8</accession>
<keyword evidence="2" id="KW-1185">Reference proteome</keyword>